<sequence length="127" mass="14613">MHGITKTAQVVIKQVAKKNAWVKGAIVMINNTGNVGFPLYFRVFNGGEVTDKLTEDRYELYVNEHYVGDHTLYAEKEDAKDVKDFLHRQGFQHVQLEVNGDHIVVISPTHEEAERMENALRVYVQNR</sequence>
<gene>
    <name evidence="1" type="ORF">CR205_17425</name>
</gene>
<name>A0A2W0HFL3_9BACI</name>
<accession>A0A2W0HFL3</accession>
<comment type="caution">
    <text evidence="1">The sequence shown here is derived from an EMBL/GenBank/DDBJ whole genome shotgun (WGS) entry which is preliminary data.</text>
</comment>
<proteinExistence type="predicted"/>
<protein>
    <submittedName>
        <fullName evidence="1">Uncharacterized protein</fullName>
    </submittedName>
</protein>
<evidence type="ECO:0000313" key="1">
    <source>
        <dbReference type="EMBL" id="PYZ96145.1"/>
    </source>
</evidence>
<organism evidence="1 2">
    <name type="scientific">Alteribacter lacisalsi</name>
    <dbReference type="NCBI Taxonomy" id="2045244"/>
    <lineage>
        <taxon>Bacteria</taxon>
        <taxon>Bacillati</taxon>
        <taxon>Bacillota</taxon>
        <taxon>Bacilli</taxon>
        <taxon>Bacillales</taxon>
        <taxon>Bacillaceae</taxon>
        <taxon>Alteribacter</taxon>
    </lineage>
</organism>
<keyword evidence="2" id="KW-1185">Reference proteome</keyword>
<dbReference type="EMBL" id="PDOF01000003">
    <property type="protein sequence ID" value="PYZ96145.1"/>
    <property type="molecule type" value="Genomic_DNA"/>
</dbReference>
<evidence type="ECO:0000313" key="2">
    <source>
        <dbReference type="Proteomes" id="UP000248066"/>
    </source>
</evidence>
<dbReference type="AlphaFoldDB" id="A0A2W0HFL3"/>
<reference evidence="1 2" key="1">
    <citation type="submission" date="2017-10" db="EMBL/GenBank/DDBJ databases">
        <title>Bacillus sp. nov., a halophilic bacterium isolated from a Yangshapao Lake.</title>
        <authorList>
            <person name="Wang H."/>
        </authorList>
    </citation>
    <scope>NUCLEOTIDE SEQUENCE [LARGE SCALE GENOMIC DNA]</scope>
    <source>
        <strain evidence="1 2">YSP-3</strain>
    </source>
</reference>
<dbReference type="Proteomes" id="UP000248066">
    <property type="component" value="Unassembled WGS sequence"/>
</dbReference>